<evidence type="ECO:0000313" key="3">
    <source>
        <dbReference type="Proteomes" id="UP001500367"/>
    </source>
</evidence>
<feature type="transmembrane region" description="Helical" evidence="1">
    <location>
        <begin position="68"/>
        <end position="89"/>
    </location>
</feature>
<accession>A0ABP7VQG9</accession>
<keyword evidence="1" id="KW-0472">Membrane</keyword>
<feature type="transmembrane region" description="Helical" evidence="1">
    <location>
        <begin position="7"/>
        <end position="27"/>
    </location>
</feature>
<dbReference type="RefSeq" id="WP_344816306.1">
    <property type="nucleotide sequence ID" value="NZ_BAABCT010000004.1"/>
</dbReference>
<gene>
    <name evidence="2" type="ORF">GCM10022389_17130</name>
</gene>
<keyword evidence="3" id="KW-1185">Reference proteome</keyword>
<sequence length="97" mass="11507">MNEISKKILKVVFIILVGFPSSIFFYIKIEELIIEDNGGFGNRYRNPKLSWLFDYFYNLNDYRYTANALFSIIMFLFGFCFAIVLMHSLNKLLKLIK</sequence>
<comment type="caution">
    <text evidence="2">The sequence shown here is derived from an EMBL/GenBank/DDBJ whole genome shotgun (WGS) entry which is preliminary data.</text>
</comment>
<reference evidence="3" key="1">
    <citation type="journal article" date="2019" name="Int. J. Syst. Evol. Microbiol.">
        <title>The Global Catalogue of Microorganisms (GCM) 10K type strain sequencing project: providing services to taxonomists for standard genome sequencing and annotation.</title>
        <authorList>
            <consortium name="The Broad Institute Genomics Platform"/>
            <consortium name="The Broad Institute Genome Sequencing Center for Infectious Disease"/>
            <person name="Wu L."/>
            <person name="Ma J."/>
        </authorList>
    </citation>
    <scope>NUCLEOTIDE SEQUENCE [LARGE SCALE GENOMIC DNA]</scope>
    <source>
        <strain evidence="3">JCM 17069</strain>
    </source>
</reference>
<evidence type="ECO:0000313" key="2">
    <source>
        <dbReference type="EMBL" id="GAA4072347.1"/>
    </source>
</evidence>
<protein>
    <submittedName>
        <fullName evidence="2">Uncharacterized protein</fullName>
    </submittedName>
</protein>
<proteinExistence type="predicted"/>
<dbReference type="EMBL" id="BAABCT010000004">
    <property type="protein sequence ID" value="GAA4072347.1"/>
    <property type="molecule type" value="Genomic_DNA"/>
</dbReference>
<name>A0ABP7VQG9_9FLAO</name>
<keyword evidence="1" id="KW-0812">Transmembrane</keyword>
<organism evidence="2 3">
    <name type="scientific">Flavobacterium cheonanense</name>
    <dbReference type="NCBI Taxonomy" id="706183"/>
    <lineage>
        <taxon>Bacteria</taxon>
        <taxon>Pseudomonadati</taxon>
        <taxon>Bacteroidota</taxon>
        <taxon>Flavobacteriia</taxon>
        <taxon>Flavobacteriales</taxon>
        <taxon>Flavobacteriaceae</taxon>
        <taxon>Flavobacterium</taxon>
    </lineage>
</organism>
<dbReference type="Proteomes" id="UP001500367">
    <property type="component" value="Unassembled WGS sequence"/>
</dbReference>
<evidence type="ECO:0000256" key="1">
    <source>
        <dbReference type="SAM" id="Phobius"/>
    </source>
</evidence>
<keyword evidence="1" id="KW-1133">Transmembrane helix</keyword>